<comment type="similarity">
    <text evidence="1 5">Belongs to the 5-formyltetrahydrofolate cyclo-ligase family.</text>
</comment>
<gene>
    <name evidence="6" type="ORF">F7D73_04960</name>
</gene>
<dbReference type="GO" id="GO:0035999">
    <property type="term" value="P:tetrahydrofolate interconversion"/>
    <property type="evidence" value="ECO:0007669"/>
    <property type="project" value="TreeGrafter"/>
</dbReference>
<dbReference type="InterPro" id="IPR024185">
    <property type="entry name" value="FTHF_cligase-like_sf"/>
</dbReference>
<evidence type="ECO:0000313" key="6">
    <source>
        <dbReference type="EMBL" id="MQN80310.1"/>
    </source>
</evidence>
<dbReference type="GO" id="GO:0005524">
    <property type="term" value="F:ATP binding"/>
    <property type="evidence" value="ECO:0007669"/>
    <property type="project" value="UniProtKB-KW"/>
</dbReference>
<dbReference type="NCBIfam" id="TIGR02727">
    <property type="entry name" value="MTHFS_bact"/>
    <property type="match status" value="1"/>
</dbReference>
<name>A0A6G1TZU9_9BACT</name>
<dbReference type="GO" id="GO:0046872">
    <property type="term" value="F:metal ion binding"/>
    <property type="evidence" value="ECO:0007669"/>
    <property type="project" value="UniProtKB-KW"/>
</dbReference>
<dbReference type="Gene3D" id="3.40.50.10420">
    <property type="entry name" value="NagB/RpiA/CoA transferase-like"/>
    <property type="match status" value="1"/>
</dbReference>
<feature type="binding site" evidence="4">
    <location>
        <begin position="3"/>
        <end position="7"/>
    </location>
    <ligand>
        <name>ATP</name>
        <dbReference type="ChEBI" id="CHEBI:30616"/>
    </ligand>
</feature>
<proteinExistence type="inferred from homology"/>
<keyword evidence="3 4" id="KW-0067">ATP-binding</keyword>
<dbReference type="PANTHER" id="PTHR23407:SF1">
    <property type="entry name" value="5-FORMYLTETRAHYDROFOLATE CYCLO-LIGASE"/>
    <property type="match status" value="1"/>
</dbReference>
<protein>
    <recommendedName>
        <fullName evidence="5">5-formyltetrahydrofolate cyclo-ligase</fullName>
        <ecNumber evidence="5">6.3.3.2</ecNumber>
    </recommendedName>
</protein>
<dbReference type="EC" id="6.3.3.2" evidence="5"/>
<keyword evidence="2 4" id="KW-0547">Nucleotide-binding</keyword>
<dbReference type="PIRSF" id="PIRSF006806">
    <property type="entry name" value="FTHF_cligase"/>
    <property type="match status" value="1"/>
</dbReference>
<feature type="binding site" evidence="4">
    <location>
        <begin position="132"/>
        <end position="140"/>
    </location>
    <ligand>
        <name>ATP</name>
        <dbReference type="ChEBI" id="CHEBI:30616"/>
    </ligand>
</feature>
<evidence type="ECO:0000313" key="7">
    <source>
        <dbReference type="Proteomes" id="UP000480425"/>
    </source>
</evidence>
<dbReference type="InterPro" id="IPR037171">
    <property type="entry name" value="NagB/RpiA_transferase-like"/>
</dbReference>
<keyword evidence="5" id="KW-0479">Metal-binding</keyword>
<dbReference type="Proteomes" id="UP000480425">
    <property type="component" value="Unassembled WGS sequence"/>
</dbReference>
<evidence type="ECO:0000256" key="1">
    <source>
        <dbReference type="ARBA" id="ARBA00010638"/>
    </source>
</evidence>
<dbReference type="RefSeq" id="WP_153122654.1">
    <property type="nucleotide sequence ID" value="NZ_VZCB01000045.1"/>
</dbReference>
<evidence type="ECO:0000256" key="5">
    <source>
        <dbReference type="RuleBase" id="RU361279"/>
    </source>
</evidence>
<keyword evidence="6" id="KW-0436">Ligase</keyword>
<dbReference type="PANTHER" id="PTHR23407">
    <property type="entry name" value="ATPASE INHIBITOR/5-FORMYLTETRAHYDROFOLATE CYCLO-LIGASE"/>
    <property type="match status" value="1"/>
</dbReference>
<comment type="cofactor">
    <cofactor evidence="5">
        <name>Mg(2+)</name>
        <dbReference type="ChEBI" id="CHEBI:18420"/>
    </cofactor>
</comment>
<feature type="binding site" evidence="4">
    <location>
        <position position="54"/>
    </location>
    <ligand>
        <name>substrate</name>
    </ligand>
</feature>
<organism evidence="6 7">
    <name type="scientific">Segatella copri</name>
    <dbReference type="NCBI Taxonomy" id="165179"/>
    <lineage>
        <taxon>Bacteria</taxon>
        <taxon>Pseudomonadati</taxon>
        <taxon>Bacteroidota</taxon>
        <taxon>Bacteroidia</taxon>
        <taxon>Bacteroidales</taxon>
        <taxon>Prevotellaceae</taxon>
        <taxon>Segatella</taxon>
    </lineage>
</organism>
<dbReference type="OrthoDB" id="9801938at2"/>
<dbReference type="GO" id="GO:0030272">
    <property type="term" value="F:5-formyltetrahydrofolate cyclo-ligase activity"/>
    <property type="evidence" value="ECO:0007669"/>
    <property type="project" value="UniProtKB-EC"/>
</dbReference>
<dbReference type="SUPFAM" id="SSF100950">
    <property type="entry name" value="NagB/RpiA/CoA transferase-like"/>
    <property type="match status" value="1"/>
</dbReference>
<dbReference type="GO" id="GO:0009396">
    <property type="term" value="P:folic acid-containing compound biosynthetic process"/>
    <property type="evidence" value="ECO:0007669"/>
    <property type="project" value="TreeGrafter"/>
</dbReference>
<comment type="caution">
    <text evidence="6">The sequence shown here is derived from an EMBL/GenBank/DDBJ whole genome shotgun (WGS) entry which is preliminary data.</text>
</comment>
<sequence length="178" mass="20700">MNKKELRKIIKDRKRQYSSSQLEELSLSVLSRLADQESFRKAKIILMYYSLPDEVNTHTFIDEMTALGKTVLLPVVKDSENMEIREYSGRKDLTEGSFHIMEPTGNLFPPERYREIEVGVIPGMSFDEKGNRLGRGKGYYDRFLKKVPTLFKIGICFDFQKTDTIPTEETDIRMDCII</sequence>
<accession>A0A6G1TZU9</accession>
<evidence type="ECO:0000256" key="4">
    <source>
        <dbReference type="PIRSR" id="PIRSR006806-1"/>
    </source>
</evidence>
<dbReference type="InterPro" id="IPR002698">
    <property type="entry name" value="FTHF_cligase"/>
</dbReference>
<evidence type="ECO:0000256" key="2">
    <source>
        <dbReference type="ARBA" id="ARBA00022741"/>
    </source>
</evidence>
<keyword evidence="5" id="KW-0460">Magnesium</keyword>
<evidence type="ECO:0000256" key="3">
    <source>
        <dbReference type="ARBA" id="ARBA00022840"/>
    </source>
</evidence>
<dbReference type="AlphaFoldDB" id="A0A6G1TZU9"/>
<dbReference type="Pfam" id="PF01812">
    <property type="entry name" value="5-FTHF_cyc-lig"/>
    <property type="match status" value="1"/>
</dbReference>
<reference evidence="6 7" key="1">
    <citation type="submission" date="2019-09" db="EMBL/GenBank/DDBJ databases">
        <title>Distinct polysaccharide growth profiles of human intestinal Prevotella copri isolates.</title>
        <authorList>
            <person name="Fehlner-Peach H."/>
            <person name="Magnabosco C."/>
            <person name="Raghavan V."/>
            <person name="Scher J.U."/>
            <person name="Tett A."/>
            <person name="Cox L.M."/>
            <person name="Gottsegen C."/>
            <person name="Watters A."/>
            <person name="Wiltshire- Gordon J.D."/>
            <person name="Segata N."/>
            <person name="Bonneau R."/>
            <person name="Littman D.R."/>
        </authorList>
    </citation>
    <scope>NUCLEOTIDE SEQUENCE [LARGE SCALE GENOMIC DNA]</scope>
    <source>
        <strain evidence="7">iA622</strain>
    </source>
</reference>
<comment type="catalytic activity">
    <reaction evidence="5">
        <text>(6S)-5-formyl-5,6,7,8-tetrahydrofolate + ATP = (6R)-5,10-methenyltetrahydrofolate + ADP + phosphate</text>
        <dbReference type="Rhea" id="RHEA:10488"/>
        <dbReference type="ChEBI" id="CHEBI:30616"/>
        <dbReference type="ChEBI" id="CHEBI:43474"/>
        <dbReference type="ChEBI" id="CHEBI:57455"/>
        <dbReference type="ChEBI" id="CHEBI:57457"/>
        <dbReference type="ChEBI" id="CHEBI:456216"/>
        <dbReference type="EC" id="6.3.3.2"/>
    </reaction>
</comment>
<dbReference type="EMBL" id="VZCB01000045">
    <property type="protein sequence ID" value="MQN80310.1"/>
    <property type="molecule type" value="Genomic_DNA"/>
</dbReference>